<accession>A0A0N1JTL9</accession>
<reference evidence="2 3" key="1">
    <citation type="submission" date="2015-07" db="EMBL/GenBank/DDBJ databases">
        <title>Draft genome sequence of the Amantichitinum ursilacus IGB-41, a new chitin-degrading bacterium.</title>
        <authorList>
            <person name="Kirstahler P."/>
            <person name="Guenther M."/>
            <person name="Grumaz C."/>
            <person name="Rupp S."/>
            <person name="Zibek S."/>
            <person name="Sohn K."/>
        </authorList>
    </citation>
    <scope>NUCLEOTIDE SEQUENCE [LARGE SCALE GENOMIC DNA]</scope>
    <source>
        <strain evidence="2 3">IGB-41</strain>
    </source>
</reference>
<evidence type="ECO:0000313" key="3">
    <source>
        <dbReference type="Proteomes" id="UP000037939"/>
    </source>
</evidence>
<dbReference type="STRING" id="857265.WG78_00855"/>
<protein>
    <submittedName>
        <fullName evidence="2">Uncharacterized protein</fullName>
    </submittedName>
</protein>
<keyword evidence="3" id="KW-1185">Reference proteome</keyword>
<comment type="caution">
    <text evidence="2">The sequence shown here is derived from an EMBL/GenBank/DDBJ whole genome shotgun (WGS) entry which is preliminary data.</text>
</comment>
<feature type="signal peptide" evidence="1">
    <location>
        <begin position="1"/>
        <end position="19"/>
    </location>
</feature>
<keyword evidence="1" id="KW-0732">Signal</keyword>
<evidence type="ECO:0000313" key="2">
    <source>
        <dbReference type="EMBL" id="KPC55163.1"/>
    </source>
</evidence>
<feature type="chain" id="PRO_5005875155" evidence="1">
    <location>
        <begin position="20"/>
        <end position="61"/>
    </location>
</feature>
<sequence length="61" mass="6607">MRKTTAIIILALAAVFALAEVAIAQRFETVLDKVELQIEQSGVHGVEQQAVPPAADMSFLR</sequence>
<name>A0A0N1JTL9_9NEIS</name>
<organism evidence="2 3">
    <name type="scientific">Amantichitinum ursilacus</name>
    <dbReference type="NCBI Taxonomy" id="857265"/>
    <lineage>
        <taxon>Bacteria</taxon>
        <taxon>Pseudomonadati</taxon>
        <taxon>Pseudomonadota</taxon>
        <taxon>Betaproteobacteria</taxon>
        <taxon>Neisseriales</taxon>
        <taxon>Chitinibacteraceae</taxon>
        <taxon>Amantichitinum</taxon>
    </lineage>
</organism>
<dbReference type="RefSeq" id="WP_152969002.1">
    <property type="nucleotide sequence ID" value="NZ_LAQT01000001.1"/>
</dbReference>
<dbReference type="EMBL" id="LAQT01000001">
    <property type="protein sequence ID" value="KPC55163.1"/>
    <property type="molecule type" value="Genomic_DNA"/>
</dbReference>
<proteinExistence type="predicted"/>
<evidence type="ECO:0000256" key="1">
    <source>
        <dbReference type="SAM" id="SignalP"/>
    </source>
</evidence>
<dbReference type="AlphaFoldDB" id="A0A0N1JTL9"/>
<gene>
    <name evidence="2" type="ORF">WG78_00855</name>
</gene>
<dbReference type="Proteomes" id="UP000037939">
    <property type="component" value="Unassembled WGS sequence"/>
</dbReference>